<sequence>MIKKLRRDAILRLYAESVGIHTRRKVSLIFHIEFTLINLR</sequence>
<dbReference type="EMBL" id="AFLV02000001">
    <property type="protein sequence ID" value="EKR66629.1"/>
    <property type="molecule type" value="Genomic_DNA"/>
</dbReference>
<proteinExistence type="predicted"/>
<evidence type="ECO:0000313" key="2">
    <source>
        <dbReference type="Proteomes" id="UP000001338"/>
    </source>
</evidence>
<comment type="caution">
    <text evidence="1">The sequence shown here is derived from an EMBL/GenBank/DDBJ whole genome shotgun (WGS) entry which is preliminary data.</text>
</comment>
<gene>
    <name evidence="1" type="ORF">LEP1GSC036_1413</name>
</gene>
<reference evidence="1 2" key="1">
    <citation type="submission" date="2012-10" db="EMBL/GenBank/DDBJ databases">
        <authorList>
            <person name="Harkins D.M."/>
            <person name="Durkin A.S."/>
            <person name="Brinkac L.M."/>
            <person name="Haft D.H."/>
            <person name="Selengut J.D."/>
            <person name="Sanka R."/>
            <person name="DePew J."/>
            <person name="Purushe J."/>
            <person name="Whelen A.C."/>
            <person name="Vinetz J.M."/>
            <person name="Sutton G.G."/>
            <person name="Nierman W.C."/>
            <person name="Fouts D.E."/>
        </authorList>
    </citation>
    <scope>NUCLEOTIDE SEQUENCE [LARGE SCALE GENOMIC DNA]</scope>
    <source>
        <strain evidence="1 2">2006001853</strain>
    </source>
</reference>
<name>A0A828Z9P4_9LEPT</name>
<accession>A0A828Z9P4</accession>
<protein>
    <submittedName>
        <fullName evidence="1">Uncharacterized protein</fullName>
    </submittedName>
</protein>
<evidence type="ECO:0000313" key="1">
    <source>
        <dbReference type="EMBL" id="EKR66629.1"/>
    </source>
</evidence>
<dbReference type="Proteomes" id="UP000001338">
    <property type="component" value="Unassembled WGS sequence"/>
</dbReference>
<organism evidence="1 2">
    <name type="scientific">Leptospira weilii str. 2006001853</name>
    <dbReference type="NCBI Taxonomy" id="1001589"/>
    <lineage>
        <taxon>Bacteria</taxon>
        <taxon>Pseudomonadati</taxon>
        <taxon>Spirochaetota</taxon>
        <taxon>Spirochaetia</taxon>
        <taxon>Leptospirales</taxon>
        <taxon>Leptospiraceae</taxon>
        <taxon>Leptospira</taxon>
    </lineage>
</organism>
<dbReference type="AlphaFoldDB" id="A0A828Z9P4"/>